<dbReference type="InterPro" id="IPR014724">
    <property type="entry name" value="RNA_pol_RPB2_OB-fold"/>
</dbReference>
<dbReference type="InterPro" id="IPR037033">
    <property type="entry name" value="DNA-dir_RNAP_su2_hyb_sf"/>
</dbReference>
<comment type="cofactor">
    <cofactor evidence="1">
        <name>Zn(2+)</name>
        <dbReference type="ChEBI" id="CHEBI:29105"/>
    </cofactor>
</comment>
<dbReference type="GO" id="GO:0003899">
    <property type="term" value="F:DNA-directed RNA polymerase activity"/>
    <property type="evidence" value="ECO:0007669"/>
    <property type="project" value="UniProtKB-EC"/>
</dbReference>
<keyword evidence="8" id="KW-0479">Metal-binding</keyword>
<evidence type="ECO:0000256" key="3">
    <source>
        <dbReference type="ARBA" id="ARBA00006835"/>
    </source>
</evidence>
<evidence type="ECO:0000313" key="22">
    <source>
        <dbReference type="EMBL" id="BFH73309.1"/>
    </source>
</evidence>
<dbReference type="Pfam" id="PF04566">
    <property type="entry name" value="RNA_pol_Rpb2_4"/>
    <property type="match status" value="1"/>
</dbReference>
<evidence type="ECO:0000256" key="5">
    <source>
        <dbReference type="ARBA" id="ARBA00022490"/>
    </source>
</evidence>
<feature type="domain" description="DNA-directed RNA polymerase subunit 2 hybrid-binding" evidence="15">
    <location>
        <begin position="652"/>
        <end position="1023"/>
    </location>
</feature>
<dbReference type="AlphaFoldDB" id="A0AAT9GR63"/>
<evidence type="ECO:0000259" key="20">
    <source>
        <dbReference type="Pfam" id="PF04566"/>
    </source>
</evidence>
<evidence type="ECO:0000256" key="11">
    <source>
        <dbReference type="ARBA" id="ARBA00023163"/>
    </source>
</evidence>
<feature type="domain" description="RNA polymerase Rpb2" evidence="19">
    <location>
        <begin position="411"/>
        <end position="475"/>
    </location>
</feature>
<dbReference type="FunFam" id="2.40.270.10:FF:000006">
    <property type="entry name" value="DNA-directed RNA polymerase subunit beta"/>
    <property type="match status" value="1"/>
</dbReference>
<dbReference type="KEGG" id="sjv:SJAV_12530"/>
<evidence type="ECO:0000256" key="10">
    <source>
        <dbReference type="ARBA" id="ARBA00023125"/>
    </source>
</evidence>
<dbReference type="Gene3D" id="3.90.1100.10">
    <property type="match status" value="1"/>
</dbReference>
<dbReference type="InterPro" id="IPR007647">
    <property type="entry name" value="RNA_pol_Rpb2_5"/>
</dbReference>
<evidence type="ECO:0000259" key="17">
    <source>
        <dbReference type="Pfam" id="PF04561"/>
    </source>
</evidence>
<keyword evidence="11 14" id="KW-0804">Transcription</keyword>
<dbReference type="GO" id="GO:0006351">
    <property type="term" value="P:DNA-templated transcription"/>
    <property type="evidence" value="ECO:0007669"/>
    <property type="project" value="InterPro"/>
</dbReference>
<evidence type="ECO:0000259" key="18">
    <source>
        <dbReference type="Pfam" id="PF04563"/>
    </source>
</evidence>
<evidence type="ECO:0000259" key="15">
    <source>
        <dbReference type="Pfam" id="PF00562"/>
    </source>
</evidence>
<dbReference type="RefSeq" id="WP_369611459.1">
    <property type="nucleotide sequence ID" value="NZ_AP031322.1"/>
</dbReference>
<keyword evidence="9" id="KW-0862">Zinc</keyword>
<comment type="function">
    <text evidence="14">DNA-dependent RNA polymerase catalyzes the transcription of DNA into RNA using the four ribonucleoside triphosphates as substrates.</text>
</comment>
<dbReference type="InterPro" id="IPR007644">
    <property type="entry name" value="RNA_pol_bsu_protrusion"/>
</dbReference>
<dbReference type="Pfam" id="PF04561">
    <property type="entry name" value="RNA_pol_Rpb2_2"/>
    <property type="match status" value="1"/>
</dbReference>
<dbReference type="NCBIfam" id="NF007175">
    <property type="entry name" value="PRK09606.1"/>
    <property type="match status" value="1"/>
</dbReference>
<comment type="subcellular location">
    <subcellularLocation>
        <location evidence="2">Cytoplasm</location>
    </subcellularLocation>
</comment>
<evidence type="ECO:0000256" key="8">
    <source>
        <dbReference type="ARBA" id="ARBA00022723"/>
    </source>
</evidence>
<evidence type="ECO:0000256" key="1">
    <source>
        <dbReference type="ARBA" id="ARBA00001947"/>
    </source>
</evidence>
<dbReference type="NCBIfam" id="TIGR03670">
    <property type="entry name" value="rpoB_arch"/>
    <property type="match status" value="1"/>
</dbReference>
<dbReference type="GeneID" id="92354190"/>
<evidence type="ECO:0000256" key="4">
    <source>
        <dbReference type="ARBA" id="ARBA00022478"/>
    </source>
</evidence>
<evidence type="ECO:0000259" key="21">
    <source>
        <dbReference type="Pfam" id="PF04567"/>
    </source>
</evidence>
<dbReference type="InterPro" id="IPR037034">
    <property type="entry name" value="RNA_pol_Rpb2_2_sf"/>
</dbReference>
<evidence type="ECO:0000256" key="13">
    <source>
        <dbReference type="RuleBase" id="RU000434"/>
    </source>
</evidence>
<feature type="domain" description="RNA polymerase Rpb2" evidence="17">
    <location>
        <begin position="167"/>
        <end position="343"/>
    </location>
</feature>
<keyword evidence="7 14" id="KW-0548">Nucleotidyltransferase</keyword>
<dbReference type="PANTHER" id="PTHR20856">
    <property type="entry name" value="DNA-DIRECTED RNA POLYMERASE I SUBUNIT 2"/>
    <property type="match status" value="1"/>
</dbReference>
<dbReference type="GO" id="GO:0005737">
    <property type="term" value="C:cytoplasm"/>
    <property type="evidence" value="ECO:0007669"/>
    <property type="project" value="UniProtKB-SubCell"/>
</dbReference>
<protein>
    <recommendedName>
        <fullName evidence="14">DNA-directed RNA polymerase subunit beta</fullName>
        <ecNumber evidence="14">2.7.7.6</ecNumber>
    </recommendedName>
</protein>
<proteinExistence type="inferred from homology"/>
<dbReference type="InterPro" id="IPR015712">
    <property type="entry name" value="DNA-dir_RNA_pol_su2"/>
</dbReference>
<organism evidence="22">
    <name type="scientific">Sulfurisphaera javensis</name>
    <dbReference type="NCBI Taxonomy" id="2049879"/>
    <lineage>
        <taxon>Archaea</taxon>
        <taxon>Thermoproteota</taxon>
        <taxon>Thermoprotei</taxon>
        <taxon>Sulfolobales</taxon>
        <taxon>Sulfolobaceae</taxon>
        <taxon>Sulfurisphaera</taxon>
    </lineage>
</organism>
<dbReference type="Gene3D" id="3.90.1070.20">
    <property type="match status" value="1"/>
</dbReference>
<dbReference type="Pfam" id="PF00562">
    <property type="entry name" value="RNA_pol_Rpb2_6"/>
    <property type="match status" value="1"/>
</dbReference>
<dbReference type="InterPro" id="IPR007642">
    <property type="entry name" value="RNA_pol_Rpb2_2"/>
</dbReference>
<feature type="domain" description="RNA polymerase beta subunit protrusion" evidence="18">
    <location>
        <begin position="20"/>
        <end position="391"/>
    </location>
</feature>
<dbReference type="Gene3D" id="2.40.50.150">
    <property type="match status" value="1"/>
</dbReference>
<dbReference type="InterPro" id="IPR007641">
    <property type="entry name" value="RNA_pol_Rpb2_7"/>
</dbReference>
<evidence type="ECO:0000256" key="2">
    <source>
        <dbReference type="ARBA" id="ARBA00004496"/>
    </source>
</evidence>
<accession>A0AAT9GR63</accession>
<evidence type="ECO:0000259" key="16">
    <source>
        <dbReference type="Pfam" id="PF04560"/>
    </source>
</evidence>
<dbReference type="Gene3D" id="3.90.1110.10">
    <property type="entry name" value="RNA polymerase Rpb2, domain 2"/>
    <property type="match status" value="1"/>
</dbReference>
<comment type="similarity">
    <text evidence="3 13">Belongs to the RNA polymerase beta chain family.</text>
</comment>
<dbReference type="InterPro" id="IPR007120">
    <property type="entry name" value="DNA-dir_RNAP_su2_dom"/>
</dbReference>
<feature type="domain" description="RNA polymerase Rpb2" evidence="20">
    <location>
        <begin position="520"/>
        <end position="583"/>
    </location>
</feature>
<dbReference type="EMBL" id="AP031322">
    <property type="protein sequence ID" value="BFH73309.1"/>
    <property type="molecule type" value="Genomic_DNA"/>
</dbReference>
<evidence type="ECO:0000256" key="7">
    <source>
        <dbReference type="ARBA" id="ARBA00022695"/>
    </source>
</evidence>
<dbReference type="InterPro" id="IPR007646">
    <property type="entry name" value="RNA_pol_Rpb2_4"/>
</dbReference>
<keyword evidence="10" id="KW-0238">DNA-binding</keyword>
<dbReference type="Pfam" id="PF04567">
    <property type="entry name" value="RNA_pol_Rpb2_5"/>
    <property type="match status" value="1"/>
</dbReference>
<dbReference type="Gene3D" id="3.90.1800.10">
    <property type="entry name" value="RNA polymerase alpha subunit dimerisation domain"/>
    <property type="match status" value="1"/>
</dbReference>
<dbReference type="SUPFAM" id="SSF64484">
    <property type="entry name" value="beta and beta-prime subunits of DNA dependent RNA-polymerase"/>
    <property type="match status" value="1"/>
</dbReference>
<dbReference type="GO" id="GO:0008270">
    <property type="term" value="F:zinc ion binding"/>
    <property type="evidence" value="ECO:0007669"/>
    <property type="project" value="InterPro"/>
</dbReference>
<dbReference type="EC" id="2.7.7.6" evidence="14"/>
<dbReference type="GO" id="GO:0000428">
    <property type="term" value="C:DNA-directed RNA polymerase complex"/>
    <property type="evidence" value="ECO:0007669"/>
    <property type="project" value="UniProtKB-KW"/>
</dbReference>
<dbReference type="FunFam" id="3.90.1800.10:FF:000002">
    <property type="entry name" value="DNA-directed RNA polymerase subunit beta"/>
    <property type="match status" value="1"/>
</dbReference>
<feature type="domain" description="RNA polymerase Rpb2" evidence="16">
    <location>
        <begin position="1025"/>
        <end position="1115"/>
    </location>
</feature>
<dbReference type="InterPro" id="IPR019969">
    <property type="entry name" value="RNAP_Rpo2"/>
</dbReference>
<evidence type="ECO:0000256" key="12">
    <source>
        <dbReference type="ARBA" id="ARBA00048552"/>
    </source>
</evidence>
<dbReference type="GO" id="GO:0003677">
    <property type="term" value="F:DNA binding"/>
    <property type="evidence" value="ECO:0007669"/>
    <property type="project" value="UniProtKB-KW"/>
</dbReference>
<evidence type="ECO:0000256" key="9">
    <source>
        <dbReference type="ARBA" id="ARBA00022833"/>
    </source>
</evidence>
<keyword evidence="4 14" id="KW-0240">DNA-directed RNA polymerase</keyword>
<dbReference type="Pfam" id="PF04563">
    <property type="entry name" value="RNA_pol_Rpb2_1"/>
    <property type="match status" value="1"/>
</dbReference>
<sequence length="1128" mass="127103">MSLSVDDRWEIVKSFFKLRGLVRQHLDSFNDFLRNKLQQVIDEQGEITTEIPGLKIKLGKIRYDRPGIRETDKGPPKEITPLEARLRNLTYSVPLYLTMIPVENNIEGEPVEVYVGDLPIMLKSIADPTSNMTYEELIQIGEDPKDPGGYFIVNGTEKVIVAQEDLATNRVLVDYGKSGSNITHVAKITSSAAGYRVQVVIERLKDSSIQVSFATVPGKIPFVIMMRALGFTTDKDIVYAVSLDPEIQNELLPSLEQASSITTVEDALDFIGNRIAIGQKRENRIQRAEQIIDKYFLPHIGTSPEDRKKKGYYLAAAVNKLLELYLGRRQPDDKDHYANKRVRLAGDLFTSLFRVAFKAFIKDLVYQLEKAKVRGRRLSLTALVRADIITERVRHALATGNWVGGRTGVSQLLDRTNWLSMLSHLRRVVSSLARGQPNFEARDLHGTQWGRMCPFETPEGPNSGLVKNLALLAQVSVGINESSVEKVIYEQGVLSQEELINRLSSEEEEDVNKYLNWSKVYLNGRLLGYYPDGKELAEKIRELRRQGKISDEVNVAHIVTEYINEVHINCDGGRVRRPLIVVKDGKPLVTEEDIEKLKKGEITFDDLVKQGKIEFLDAEEEENAYIALNPQDLTKDHTHLEIWPPGILGITASIIPYPEHNQSPRNTYQSAMAKQALGLYAANYQLRTDTRAHLLHYPQKPLVSTRILDIIGYNDRPAGNNAILAVMSYTGYNMEDAIIMNKSSVERGMYRSTFFRLYSTEELKYPGGQEDKIMKPEPGTKGYKGNEYYRLLEDNGIVSPEVEVKGGDVLIGKVSPPRFLQEFKELSPEQAKRDTSIVTRHGEMGIVDLVLVTESFEGNKLVKVRVRDLRIPEIGDKFATRHGQKGVIGMLIDQADMPYTVKGIVPDIILNPHALPSRMTIGQIMEALAGKYVALTGKPVDATPFIESPQLEEIRKGIKDSGYLPDGSEVVYDGRTGQKMKGRILFGVVYYQKLHHMVADKMHARARGPVQILTRQPTEGRAREGGLRFGEMERDCLIGFGTAMLIKDRLLDNSDKATIYVCEKCGYIGWYDRTRNKYVCPIHGENTNLYPVTVSYAFKLLLQELMSMVISPRLILGDKVSVKGENNE</sequence>
<evidence type="ECO:0000256" key="14">
    <source>
        <dbReference type="RuleBase" id="RU363031"/>
    </source>
</evidence>
<dbReference type="PROSITE" id="PS01166">
    <property type="entry name" value="RNA_POL_BETA"/>
    <property type="match status" value="1"/>
</dbReference>
<dbReference type="Gene3D" id="2.40.270.10">
    <property type="entry name" value="DNA-directed RNA polymerase, subunit 2, domain 6"/>
    <property type="match status" value="1"/>
</dbReference>
<keyword evidence="5" id="KW-0963">Cytoplasm</keyword>
<dbReference type="NCBIfam" id="NF006335">
    <property type="entry name" value="PRK08565.1"/>
    <property type="match status" value="1"/>
</dbReference>
<dbReference type="CDD" id="cd00653">
    <property type="entry name" value="RNA_pol_B_RPB2"/>
    <property type="match status" value="1"/>
</dbReference>
<dbReference type="Pfam" id="PF04565">
    <property type="entry name" value="RNA_pol_Rpb2_3"/>
    <property type="match status" value="1"/>
</dbReference>
<reference evidence="22" key="1">
    <citation type="submission" date="2024-03" db="EMBL/GenBank/DDBJ databases">
        <title>Complete genome sequence of Sulfurisphaera javensis strain KD-1.</title>
        <authorList>
            <person name="Sakai H."/>
            <person name="Nur N."/>
            <person name="Suwanto A."/>
            <person name="Kurosawa N."/>
        </authorList>
    </citation>
    <scope>NUCLEOTIDE SEQUENCE</scope>
    <source>
        <strain evidence="22">KD-1</strain>
    </source>
</reference>
<evidence type="ECO:0000259" key="19">
    <source>
        <dbReference type="Pfam" id="PF04565"/>
    </source>
</evidence>
<name>A0AAT9GR63_9CREN</name>
<comment type="catalytic activity">
    <reaction evidence="12 14">
        <text>RNA(n) + a ribonucleoside 5'-triphosphate = RNA(n+1) + diphosphate</text>
        <dbReference type="Rhea" id="RHEA:21248"/>
        <dbReference type="Rhea" id="RHEA-COMP:14527"/>
        <dbReference type="Rhea" id="RHEA-COMP:17342"/>
        <dbReference type="ChEBI" id="CHEBI:33019"/>
        <dbReference type="ChEBI" id="CHEBI:61557"/>
        <dbReference type="ChEBI" id="CHEBI:140395"/>
        <dbReference type="EC" id="2.7.7.6"/>
    </reaction>
</comment>
<feature type="domain" description="RNA polymerase Rpb2" evidence="21">
    <location>
        <begin position="604"/>
        <end position="636"/>
    </location>
</feature>
<evidence type="ECO:0000256" key="6">
    <source>
        <dbReference type="ARBA" id="ARBA00022679"/>
    </source>
</evidence>
<dbReference type="GO" id="GO:0032549">
    <property type="term" value="F:ribonucleoside binding"/>
    <property type="evidence" value="ECO:0007669"/>
    <property type="project" value="InterPro"/>
</dbReference>
<dbReference type="InterPro" id="IPR007121">
    <property type="entry name" value="RNA_pol_bsu_CS"/>
</dbReference>
<dbReference type="Pfam" id="PF04560">
    <property type="entry name" value="RNA_pol_Rpb2_7"/>
    <property type="match status" value="1"/>
</dbReference>
<dbReference type="InterPro" id="IPR007645">
    <property type="entry name" value="RNA_pol_Rpb2_3"/>
</dbReference>
<keyword evidence="6 14" id="KW-0808">Transferase</keyword>
<gene>
    <name evidence="22" type="ORF">SJAV_12530</name>
</gene>